<evidence type="ECO:0000313" key="2">
    <source>
        <dbReference type="EMBL" id="ACB95311.1"/>
    </source>
</evidence>
<keyword evidence="3" id="KW-1185">Reference proteome</keyword>
<sequence length="103" mass="11401">MKTLSFSRSAAADLRTYRSDAKRIVAKIERYAQTGAGDVTQLVGSTAMRLRVGDYRVIFEETDMEIFVTKISARGTFTNRGKHYGSSDHHDAGRGKAGPLAFR</sequence>
<dbReference type="RefSeq" id="WP_012384668.1">
    <property type="nucleotide sequence ID" value="NC_010581.1"/>
</dbReference>
<feature type="compositionally biased region" description="Basic and acidic residues" evidence="1">
    <location>
        <begin position="85"/>
        <end position="94"/>
    </location>
</feature>
<dbReference type="AlphaFoldDB" id="B2IC56"/>
<evidence type="ECO:0008006" key="4">
    <source>
        <dbReference type="Google" id="ProtNLM"/>
    </source>
</evidence>
<feature type="region of interest" description="Disordered" evidence="1">
    <location>
        <begin position="82"/>
        <end position="103"/>
    </location>
</feature>
<reference evidence="2 3" key="2">
    <citation type="journal article" date="2010" name="J. Bacteriol.">
        <title>Complete genome sequence of Beijerinckia indica subsp. indica.</title>
        <authorList>
            <person name="Tamas I."/>
            <person name="Dedysh S.N."/>
            <person name="Liesack W."/>
            <person name="Stott M.B."/>
            <person name="Alam M."/>
            <person name="Murrell J.C."/>
            <person name="Dunfield P.F."/>
        </authorList>
    </citation>
    <scope>NUCLEOTIDE SEQUENCE [LARGE SCALE GENOMIC DNA]</scope>
    <source>
        <strain evidence="3">ATCC 9039 / DSM 1715 / NCIMB 8712</strain>
    </source>
</reference>
<evidence type="ECO:0000256" key="1">
    <source>
        <dbReference type="SAM" id="MobiDB-lite"/>
    </source>
</evidence>
<gene>
    <name evidence="2" type="ordered locus">Bind_1680</name>
</gene>
<proteinExistence type="predicted"/>
<organism evidence="2 3">
    <name type="scientific">Beijerinckia indica subsp. indica (strain ATCC 9039 / DSM 1715 / NCIMB 8712)</name>
    <dbReference type="NCBI Taxonomy" id="395963"/>
    <lineage>
        <taxon>Bacteria</taxon>
        <taxon>Pseudomonadati</taxon>
        <taxon>Pseudomonadota</taxon>
        <taxon>Alphaproteobacteria</taxon>
        <taxon>Hyphomicrobiales</taxon>
        <taxon>Beijerinckiaceae</taxon>
        <taxon>Beijerinckia</taxon>
    </lineage>
</organism>
<dbReference type="Gene3D" id="3.30.2310.20">
    <property type="entry name" value="RelE-like"/>
    <property type="match status" value="1"/>
</dbReference>
<dbReference type="HOGENOM" id="CLU_155761_6_1_5"/>
<accession>B2IC56</accession>
<dbReference type="SUPFAM" id="SSF143011">
    <property type="entry name" value="RelE-like"/>
    <property type="match status" value="1"/>
</dbReference>
<dbReference type="EMBL" id="CP001016">
    <property type="protein sequence ID" value="ACB95311.1"/>
    <property type="molecule type" value="Genomic_DNA"/>
</dbReference>
<reference evidence="3" key="1">
    <citation type="submission" date="2008-03" db="EMBL/GenBank/DDBJ databases">
        <title>Complete sequence of chromosome of Beijerinckia indica subsp. indica ATCC 9039.</title>
        <authorList>
            <consortium name="US DOE Joint Genome Institute"/>
            <person name="Copeland A."/>
            <person name="Lucas S."/>
            <person name="Lapidus A."/>
            <person name="Glavina del Rio T."/>
            <person name="Dalin E."/>
            <person name="Tice H."/>
            <person name="Bruce D."/>
            <person name="Goodwin L."/>
            <person name="Pitluck S."/>
            <person name="LaButti K."/>
            <person name="Schmutz J."/>
            <person name="Larimer F."/>
            <person name="Land M."/>
            <person name="Hauser L."/>
            <person name="Kyrpides N."/>
            <person name="Mikhailova N."/>
            <person name="Dunfield P.F."/>
            <person name="Dedysh S.N."/>
            <person name="Liesack W."/>
            <person name="Saw J.H."/>
            <person name="Alam M."/>
            <person name="Chen Y."/>
            <person name="Murrell J.C."/>
            <person name="Richardson P."/>
        </authorList>
    </citation>
    <scope>NUCLEOTIDE SEQUENCE [LARGE SCALE GENOMIC DNA]</scope>
    <source>
        <strain evidence="3">ATCC 9039 / DSM 1715 / NCIMB 8712</strain>
    </source>
</reference>
<dbReference type="Proteomes" id="UP000001695">
    <property type="component" value="Chromosome"/>
</dbReference>
<protein>
    <recommendedName>
        <fullName evidence="4">Plasmid stabilization system</fullName>
    </recommendedName>
</protein>
<dbReference type="InterPro" id="IPR035093">
    <property type="entry name" value="RelE/ParE_toxin_dom_sf"/>
</dbReference>
<dbReference type="KEGG" id="bid:Bind_1680"/>
<evidence type="ECO:0000313" key="3">
    <source>
        <dbReference type="Proteomes" id="UP000001695"/>
    </source>
</evidence>
<name>B2IC56_BEII9</name>
<dbReference type="STRING" id="395963.Bind_1680"/>
<dbReference type="eggNOG" id="COG2026">
    <property type="taxonomic scope" value="Bacteria"/>
</dbReference>